<dbReference type="AlphaFoldDB" id="A0A8I2YXG4"/>
<proteinExistence type="predicted"/>
<sequence length="364" mass="40422">MSLPFPTWDIEDDSEAEQVFSISLTVYTKVKKTLRGKTTSKEEKLMKTKELVFAVKPSNYVDFLQSILQKHGQDDYEVKARKHYPFRYTLPNMKGQRTVDAIDVDNVADYQEMVIKKLPRAWASSNSGRNDSDSEGPSGGGDKAKSHSAKTEHDNHLGLWRLRLQKKHKNKHNDGMTYIGPFGALSLTQPMILDWAHAIEEGHATLDTPPNIDSFNTANKAPILHARRAQAQLLPPVPAPVPAIDVNSLTSVLLIQTLAQSGLLGLTANTVTPVNPSMSIHVPVPLSTPQTPTWQRNHSDATLSPQLVPSLSHLMRYLEYAEVHLGVRHALTYKTSCNSMGLARTFFQMSTTSSSLISAFLWGM</sequence>
<feature type="region of interest" description="Disordered" evidence="1">
    <location>
        <begin position="122"/>
        <end position="157"/>
    </location>
</feature>
<keyword evidence="3" id="KW-1185">Reference proteome</keyword>
<dbReference type="Proteomes" id="UP000683000">
    <property type="component" value="Unassembled WGS sequence"/>
</dbReference>
<name>A0A8I2YXG4_9AGAM</name>
<protein>
    <submittedName>
        <fullName evidence="2">Uncharacterized protein</fullName>
    </submittedName>
</protein>
<organism evidence="2 3">
    <name type="scientific">Boletus reticuloceps</name>
    <dbReference type="NCBI Taxonomy" id="495285"/>
    <lineage>
        <taxon>Eukaryota</taxon>
        <taxon>Fungi</taxon>
        <taxon>Dikarya</taxon>
        <taxon>Basidiomycota</taxon>
        <taxon>Agaricomycotina</taxon>
        <taxon>Agaricomycetes</taxon>
        <taxon>Agaricomycetidae</taxon>
        <taxon>Boletales</taxon>
        <taxon>Boletineae</taxon>
        <taxon>Boletaceae</taxon>
        <taxon>Boletoideae</taxon>
        <taxon>Boletus</taxon>
    </lineage>
</organism>
<evidence type="ECO:0000313" key="3">
    <source>
        <dbReference type="Proteomes" id="UP000683000"/>
    </source>
</evidence>
<reference evidence="2" key="1">
    <citation type="submission" date="2021-03" db="EMBL/GenBank/DDBJ databases">
        <title>Evolutionary innovations through gain and loss of genes in the ectomycorrhizal Boletales.</title>
        <authorList>
            <person name="Wu G."/>
            <person name="Miyauchi S."/>
            <person name="Morin E."/>
            <person name="Yang Z.-L."/>
            <person name="Xu J."/>
            <person name="Martin F.M."/>
        </authorList>
    </citation>
    <scope>NUCLEOTIDE SEQUENCE</scope>
    <source>
        <strain evidence="2">BR01</strain>
    </source>
</reference>
<accession>A0A8I2YXG4</accession>
<comment type="caution">
    <text evidence="2">The sequence shown here is derived from an EMBL/GenBank/DDBJ whole genome shotgun (WGS) entry which is preliminary data.</text>
</comment>
<gene>
    <name evidence="2" type="ORF">JVT61DRAFT_8658</name>
</gene>
<evidence type="ECO:0000256" key="1">
    <source>
        <dbReference type="SAM" id="MobiDB-lite"/>
    </source>
</evidence>
<feature type="compositionally biased region" description="Basic and acidic residues" evidence="1">
    <location>
        <begin position="142"/>
        <end position="156"/>
    </location>
</feature>
<dbReference type="OrthoDB" id="2681472at2759"/>
<evidence type="ECO:0000313" key="2">
    <source>
        <dbReference type="EMBL" id="KAG6380500.1"/>
    </source>
</evidence>
<dbReference type="EMBL" id="JAGFBS010000003">
    <property type="protein sequence ID" value="KAG6380500.1"/>
    <property type="molecule type" value="Genomic_DNA"/>
</dbReference>